<sequence length="722" mass="81846">MKKAFLVLLTGWMISGWQIAGAQQRQFTMAEATNGLRMQLAPERLRQFEWIPGENAYTLLTTGNGTTSWVKFTPSSKNGQQTDTLLTTAALNQQLFADKPLRGLPPLKWLTNQEAWFALGNKLYKGTIQNSRLQCSPWCELPQDAENITVSKSGLIAFTVKNNLFVRNTDGQIQPVTNDTDENIVNGKSVHREEFGIDKGIFISPKGDLVAFYRMDQRMVNDYPIIDWSVTPAKNKNIKYPMAGGTSHEVTLGVYQPSTQKTVFLKTEGPKDQYLTCVTWAPDQQSVYVALLNRDQNHLRLNQYNAGTGELIKTLFEEQDPKYVHPTHPLTFVPGKDDQFIWWSDRSGYNQLYLYNTEGKLLKAINDGPYVVNEILGFNTEKNEIFFTAAKDGAMEKHLYKSSYVRPAVKRLDNAAGWHDAQLNSNGRYIFDVYSSETVPYAARIAATDGSSERTLLTAADPLKDFQRPQIRQVTLKADDGTPLYGKLMLPADFDSTKKYPVVVYLYNGPNVQLVKNSFPYSGNLWFEYMTQHGYIMFVMDGRGSDNRGKAFEQATFRQLGTVEMEDQLKGVAYLQSLPYVNKDKMGVHGWSFGGFMTTSLMLRHPGVFQVAVAGGPVMDWSMYEVMYTERYMDTPAANPEGYTASNLLTKTKNLQGKLLLIHGTNDDVVVWQHSINFLRACVDNEVQVDYFVYPGHLHNVLGKDRVHLMQKITDYFDQYLK</sequence>
<proteinExistence type="predicted"/>
<dbReference type="GO" id="GO:0006508">
    <property type="term" value="P:proteolysis"/>
    <property type="evidence" value="ECO:0007669"/>
    <property type="project" value="InterPro"/>
</dbReference>
<dbReference type="OrthoDB" id="9812921at2"/>
<evidence type="ECO:0000259" key="1">
    <source>
        <dbReference type="Pfam" id="PF00326"/>
    </source>
</evidence>
<dbReference type="PANTHER" id="PTHR11731">
    <property type="entry name" value="PROTEASE FAMILY S9B,C DIPEPTIDYL-PEPTIDASE IV-RELATED"/>
    <property type="match status" value="1"/>
</dbReference>
<dbReference type="RefSeq" id="WP_089759534.1">
    <property type="nucleotide sequence ID" value="NZ_BKAT01000005.1"/>
</dbReference>
<dbReference type="STRING" id="408074.SAMN05660909_01124"/>
<reference evidence="4" key="1">
    <citation type="submission" date="2016-10" db="EMBL/GenBank/DDBJ databases">
        <authorList>
            <person name="Varghese N."/>
            <person name="Submissions S."/>
        </authorList>
    </citation>
    <scope>NUCLEOTIDE SEQUENCE [LARGE SCALE GENOMIC DNA]</scope>
    <source>
        <strain evidence="4">DSM 23920</strain>
    </source>
</reference>
<dbReference type="Proteomes" id="UP000199656">
    <property type="component" value="Unassembled WGS sequence"/>
</dbReference>
<dbReference type="SUPFAM" id="SSF53474">
    <property type="entry name" value="alpha/beta-Hydrolases"/>
    <property type="match status" value="1"/>
</dbReference>
<dbReference type="GO" id="GO:0008236">
    <property type="term" value="F:serine-type peptidase activity"/>
    <property type="evidence" value="ECO:0007669"/>
    <property type="project" value="InterPro"/>
</dbReference>
<keyword evidence="4" id="KW-1185">Reference proteome</keyword>
<gene>
    <name evidence="3" type="ORF">SAMN05660909_01124</name>
</gene>
<dbReference type="AlphaFoldDB" id="A0A1H3ZAR9"/>
<accession>A0A1H3ZAR9</accession>
<dbReference type="Gene3D" id="3.40.50.1820">
    <property type="entry name" value="alpha/beta hydrolase"/>
    <property type="match status" value="1"/>
</dbReference>
<evidence type="ECO:0000313" key="3">
    <source>
        <dbReference type="EMBL" id="SEA20767.1"/>
    </source>
</evidence>
<dbReference type="SUPFAM" id="SSF82171">
    <property type="entry name" value="DPP6 N-terminal domain-like"/>
    <property type="match status" value="1"/>
</dbReference>
<evidence type="ECO:0000313" key="4">
    <source>
        <dbReference type="Proteomes" id="UP000199656"/>
    </source>
</evidence>
<feature type="domain" description="Peptidase S9 prolyl oligopeptidase catalytic" evidence="1">
    <location>
        <begin position="527"/>
        <end position="722"/>
    </location>
</feature>
<dbReference type="InterPro" id="IPR002469">
    <property type="entry name" value="Peptidase_S9B_N"/>
</dbReference>
<protein>
    <submittedName>
        <fullName evidence="3">Dipeptidyl-peptidase-4</fullName>
    </submittedName>
</protein>
<dbReference type="Pfam" id="PF00326">
    <property type="entry name" value="Peptidase_S9"/>
    <property type="match status" value="1"/>
</dbReference>
<dbReference type="GO" id="GO:0008239">
    <property type="term" value="F:dipeptidyl-peptidase activity"/>
    <property type="evidence" value="ECO:0007669"/>
    <property type="project" value="TreeGrafter"/>
</dbReference>
<dbReference type="PANTHER" id="PTHR11731:SF193">
    <property type="entry name" value="DIPEPTIDYL PEPTIDASE 9"/>
    <property type="match status" value="1"/>
</dbReference>
<evidence type="ECO:0000259" key="2">
    <source>
        <dbReference type="Pfam" id="PF00930"/>
    </source>
</evidence>
<dbReference type="InterPro" id="IPR001375">
    <property type="entry name" value="Peptidase_S9_cat"/>
</dbReference>
<dbReference type="Pfam" id="PF00930">
    <property type="entry name" value="DPPIV_N"/>
    <property type="match status" value="1"/>
</dbReference>
<organism evidence="3 4">
    <name type="scientific">Chitinophaga terrae</name>
    <name type="common">ex Kim and Jung 2007</name>
    <dbReference type="NCBI Taxonomy" id="408074"/>
    <lineage>
        <taxon>Bacteria</taxon>
        <taxon>Pseudomonadati</taxon>
        <taxon>Bacteroidota</taxon>
        <taxon>Chitinophagia</taxon>
        <taxon>Chitinophagales</taxon>
        <taxon>Chitinophagaceae</taxon>
        <taxon>Chitinophaga</taxon>
    </lineage>
</organism>
<feature type="domain" description="Dipeptidylpeptidase IV N-terminal" evidence="2">
    <location>
        <begin position="152"/>
        <end position="441"/>
    </location>
</feature>
<dbReference type="EMBL" id="FNRL01000004">
    <property type="protein sequence ID" value="SEA20767.1"/>
    <property type="molecule type" value="Genomic_DNA"/>
</dbReference>
<name>A0A1H3ZAR9_9BACT</name>
<dbReference type="InterPro" id="IPR050278">
    <property type="entry name" value="Serine_Prot_S9B/DPPIV"/>
</dbReference>
<dbReference type="InterPro" id="IPR029058">
    <property type="entry name" value="AB_hydrolase_fold"/>
</dbReference>
<dbReference type="Gene3D" id="2.140.10.30">
    <property type="entry name" value="Dipeptidylpeptidase IV, N-terminal domain"/>
    <property type="match status" value="1"/>
</dbReference>